<organism evidence="1 2">
    <name type="scientific">Catenaria anguillulae PL171</name>
    <dbReference type="NCBI Taxonomy" id="765915"/>
    <lineage>
        <taxon>Eukaryota</taxon>
        <taxon>Fungi</taxon>
        <taxon>Fungi incertae sedis</taxon>
        <taxon>Blastocladiomycota</taxon>
        <taxon>Blastocladiomycetes</taxon>
        <taxon>Blastocladiales</taxon>
        <taxon>Catenariaceae</taxon>
        <taxon>Catenaria</taxon>
    </lineage>
</organism>
<accession>A0A1Y2H8S2</accession>
<dbReference type="STRING" id="765915.A0A1Y2H8S2"/>
<evidence type="ECO:0000313" key="1">
    <source>
        <dbReference type="EMBL" id="ORZ30986.1"/>
    </source>
</evidence>
<sequence length="174" mass="19899">MSIALSSTSLTATVADPTHFLLHDLDLVALTRRLRSTYPTLDVDMLVSEYRRFLLLKYASRDEHATLVSPSPMIDQVWHEHILETRSYIGMCLTIGFWIHHDPDGADDKDTIDRERRRANTNDMYMAMFGPMDQSVWDMEGFNMPFLPGIDPFASSAAVAREMSPKEDESAEWL</sequence>
<dbReference type="Proteomes" id="UP000193411">
    <property type="component" value="Unassembled WGS sequence"/>
</dbReference>
<dbReference type="EMBL" id="MCFL01000071">
    <property type="protein sequence ID" value="ORZ30986.1"/>
    <property type="molecule type" value="Genomic_DNA"/>
</dbReference>
<reference evidence="1 2" key="1">
    <citation type="submission" date="2016-07" db="EMBL/GenBank/DDBJ databases">
        <title>Pervasive Adenine N6-methylation of Active Genes in Fungi.</title>
        <authorList>
            <consortium name="DOE Joint Genome Institute"/>
            <person name="Mondo S.J."/>
            <person name="Dannebaum R.O."/>
            <person name="Kuo R.C."/>
            <person name="Labutti K."/>
            <person name="Haridas S."/>
            <person name="Kuo A."/>
            <person name="Salamov A."/>
            <person name="Ahrendt S.R."/>
            <person name="Lipzen A."/>
            <person name="Sullivan W."/>
            <person name="Andreopoulos W.B."/>
            <person name="Clum A."/>
            <person name="Lindquist E."/>
            <person name="Daum C."/>
            <person name="Ramamoorthy G.K."/>
            <person name="Gryganskyi A."/>
            <person name="Culley D."/>
            <person name="Magnuson J.K."/>
            <person name="James T.Y."/>
            <person name="O'Malley M.A."/>
            <person name="Stajich J.E."/>
            <person name="Spatafora J.W."/>
            <person name="Visel A."/>
            <person name="Grigoriev I.V."/>
        </authorList>
    </citation>
    <scope>NUCLEOTIDE SEQUENCE [LARGE SCALE GENOMIC DNA]</scope>
    <source>
        <strain evidence="1 2">PL171</strain>
    </source>
</reference>
<comment type="caution">
    <text evidence="1">The sequence shown here is derived from an EMBL/GenBank/DDBJ whole genome shotgun (WGS) entry which is preliminary data.</text>
</comment>
<dbReference type="AlphaFoldDB" id="A0A1Y2H8S2"/>
<keyword evidence="2" id="KW-1185">Reference proteome</keyword>
<dbReference type="OrthoDB" id="5561979at2759"/>
<evidence type="ECO:0000313" key="2">
    <source>
        <dbReference type="Proteomes" id="UP000193411"/>
    </source>
</evidence>
<name>A0A1Y2H8S2_9FUNG</name>
<protein>
    <submittedName>
        <fullName evidence="1">Uncharacterized protein</fullName>
    </submittedName>
</protein>
<gene>
    <name evidence="1" type="ORF">BCR44DRAFT_46451</name>
</gene>
<proteinExistence type="predicted"/>
<feature type="non-terminal residue" evidence="1">
    <location>
        <position position="174"/>
    </location>
</feature>